<dbReference type="EMBL" id="JACTNF010000022">
    <property type="protein sequence ID" value="MBO1076452.1"/>
    <property type="molecule type" value="Genomic_DNA"/>
</dbReference>
<evidence type="ECO:0000256" key="3">
    <source>
        <dbReference type="ARBA" id="ARBA00022643"/>
    </source>
</evidence>
<gene>
    <name evidence="6" type="ORF">IAI60_17715</name>
</gene>
<dbReference type="PANTHER" id="PTHR33798">
    <property type="entry name" value="FLAVOPROTEIN OXYGENASE"/>
    <property type="match status" value="1"/>
</dbReference>
<evidence type="ECO:0000259" key="5">
    <source>
        <dbReference type="SMART" id="SM00903"/>
    </source>
</evidence>
<organism evidence="6 7">
    <name type="scientific">Roseomonas marmotae</name>
    <dbReference type="NCBI Taxonomy" id="2768161"/>
    <lineage>
        <taxon>Bacteria</taxon>
        <taxon>Pseudomonadati</taxon>
        <taxon>Pseudomonadota</taxon>
        <taxon>Alphaproteobacteria</taxon>
        <taxon>Acetobacterales</taxon>
        <taxon>Roseomonadaceae</taxon>
        <taxon>Roseomonas</taxon>
    </lineage>
</organism>
<comment type="similarity">
    <text evidence="4">Belongs to the flavoredoxin family.</text>
</comment>
<protein>
    <submittedName>
        <fullName evidence="6">Flavin reductase family protein</fullName>
    </submittedName>
</protein>
<evidence type="ECO:0000256" key="2">
    <source>
        <dbReference type="ARBA" id="ARBA00022630"/>
    </source>
</evidence>
<dbReference type="SMART" id="SM00903">
    <property type="entry name" value="Flavin_Reduct"/>
    <property type="match status" value="1"/>
</dbReference>
<dbReference type="InterPro" id="IPR002563">
    <property type="entry name" value="Flavin_Rdtase-like_dom"/>
</dbReference>
<evidence type="ECO:0000313" key="6">
    <source>
        <dbReference type="EMBL" id="MBO1076452.1"/>
    </source>
</evidence>
<comment type="cofactor">
    <cofactor evidence="1">
        <name>FMN</name>
        <dbReference type="ChEBI" id="CHEBI:58210"/>
    </cofactor>
</comment>
<sequence length="211" mass="22829">MLFDFAETSARNRYKLLISTIVPRPIAWAVTQDARGVVNAAPFSFFNALSSNPPVLGLSIGGADVEEDKDTLANIKATGQFVVCLVPERAAHAMTVTAIDLPPHVDELAEAGLTPVPSRMVKPPRIAESPVAFECETHQLVPLGGNTLVLGRILAMHIDDDCMLDAEKCYVDTPKLGLIGRMHGGGGYLRAREDLNIPRIPLAEWEARHKG</sequence>
<comment type="caution">
    <text evidence="6">The sequence shown here is derived from an EMBL/GenBank/DDBJ whole genome shotgun (WGS) entry which is preliminary data.</text>
</comment>
<reference evidence="6 7" key="1">
    <citation type="submission" date="2020-09" db="EMBL/GenBank/DDBJ databases">
        <title>Roseomonas.</title>
        <authorList>
            <person name="Zhu W."/>
        </authorList>
    </citation>
    <scope>NUCLEOTIDE SEQUENCE [LARGE SCALE GENOMIC DNA]</scope>
    <source>
        <strain evidence="6 7">1311</strain>
    </source>
</reference>
<keyword evidence="2" id="KW-0285">Flavoprotein</keyword>
<dbReference type="InterPro" id="IPR012349">
    <property type="entry name" value="Split_barrel_FMN-bd"/>
</dbReference>
<dbReference type="Pfam" id="PF01613">
    <property type="entry name" value="Flavin_Reduct"/>
    <property type="match status" value="1"/>
</dbReference>
<dbReference type="SUPFAM" id="SSF50475">
    <property type="entry name" value="FMN-binding split barrel"/>
    <property type="match status" value="1"/>
</dbReference>
<feature type="domain" description="Flavin reductase like" evidence="5">
    <location>
        <begin position="19"/>
        <end position="172"/>
    </location>
</feature>
<name>A0ABS3KGA1_9PROT</name>
<accession>A0ABS3KGA1</accession>
<keyword evidence="7" id="KW-1185">Reference proteome</keyword>
<keyword evidence="3" id="KW-0288">FMN</keyword>
<dbReference type="Gene3D" id="2.30.110.10">
    <property type="entry name" value="Electron Transport, Fmn-binding Protein, Chain A"/>
    <property type="match status" value="1"/>
</dbReference>
<dbReference type="Proteomes" id="UP001518990">
    <property type="component" value="Unassembled WGS sequence"/>
</dbReference>
<dbReference type="PANTHER" id="PTHR33798:SF5">
    <property type="entry name" value="FLAVIN REDUCTASE LIKE DOMAIN-CONTAINING PROTEIN"/>
    <property type="match status" value="1"/>
</dbReference>
<evidence type="ECO:0000256" key="1">
    <source>
        <dbReference type="ARBA" id="ARBA00001917"/>
    </source>
</evidence>
<proteinExistence type="inferred from homology"/>
<evidence type="ECO:0000256" key="4">
    <source>
        <dbReference type="ARBA" id="ARBA00038054"/>
    </source>
</evidence>
<evidence type="ECO:0000313" key="7">
    <source>
        <dbReference type="Proteomes" id="UP001518990"/>
    </source>
</evidence>
<dbReference type="RefSeq" id="WP_207449456.1">
    <property type="nucleotide sequence ID" value="NZ_CP061091.1"/>
</dbReference>